<keyword evidence="10" id="KW-0325">Glycoprotein</keyword>
<dbReference type="FunFam" id="3.40.50.300:FF:002145">
    <property type="entry name" value="ABC transporter (MsbA subfamily)"/>
    <property type="match status" value="1"/>
</dbReference>
<feature type="transmembrane region" description="Helical" evidence="12">
    <location>
        <begin position="376"/>
        <end position="404"/>
    </location>
</feature>
<sequence>MAFVGAVIPRLCLSGFTIMQPLLVNSITAYAALPDNSETRNKGYGLIAASGSVYIGLAVSTALYNRQTYQFIISIRGSLLAGIYEQTLKLRSSDMGADTAITLMGTDVERISTSLRDIHEVWASPIDIGLALWLLERQLAVSCIMPVILSLGETVISKGRVSVPSMPIAYCAQTPWLVDTNVRGNIVDPLDFEPDWYGQVLWMCCLTEEVQALPDRDLTRIGGQGFMLSGGQKQRLALARAIYSRCEMVVLDDIFSGLDSSNINKLCERLLDRHTGYLRRKGITVILSTHNAKIAAFADQTVVLKEGTVLTRKVFHASSPSSPNENYFPAGHEAGPDLAIPEQQGSQSTSDALSSNDNELNPKHTISRPGKDRSVYLYYLKSAGLGLSFLYVVLVLVFAFFQNFSTLWMKWWSAASTKSPETEHWMYLGVFIALGLGAVIIGAASSWYVLNPSSAPLSWLSETNSGDILNRFNQDLELTDMTLPLAAINTTKAFGACLLKMIILFVVAKYMSLTVPPLLIVCYFLQRYYLRTSRQVRLLSIETKAPLYQHLSETLSGISTIRAFRRQPWFERSNLVLVDDSQKCVYTLYMIQQWLTLAMDLIASGLVVLLMILIVFTKSSFDPGSSGTAIVTLMSFTQSLARLLKFWSLTESCLGAVSRIKTFAQNVPSETQHKHTDAESPLFSVSEKVEWPSQGAIILDNVVAAYGSHPVLKSVSMRIEPGEKVAICGRSGSGKSSLVLCLGGLLPIQSGSIQIDNVDLVNVGSQDILGRLSVVPQDPCFLPGTIRLNIDPDEALSQAAIEGVLEATHLSAIVQKMGGLDAELEPGLWSAGQGQLMALARAMARRSRVLILDEAMSRVDASTQMLMERIIASHFHDCTILSIVHRYDNISAFDKVALFNDGVLVEFDRPETLLAKETSFRAFHSVFANSRYKSRPDLSPPLLNITIPATDGVERGYIFVAPFNAVSEPEHRAPQQPGAYILRDNGDLVWSGYTYFSIWTGNFQAARWNGQDVLAAFEGAHNGLHGHGHGHHVLLNQRYETVKELRAGNHLLSDKHEFEILNESTALIQIHHPEVRDLSNYTSDRRQHWIVNAIFQELDISDGKVLFEWRSLDHIGPEESALPLPNNQAGIGHNSSTAWDYFHINSVTKGIDGHYLLSARHASTIYKINSTDGSIIWRLGGSRSDFTLGPEVEFGFQHHARYLDEVDDNGATILTLFDNAIYGSESGGGGDKEVQIYPYSRGKILKLDHDTRHATLESSFIPPDLLLVKSQGSLQTLPNGNVFINWGSEGAITEYLPNGEPIYHAYLDSRPLNRGDVQNYRAFRANWTGFSSEEPAVVSFQRGGHRGADSGTDIYISWNGDTETVEWRLWLQVDTTDSLSTEWNEDVQSTEIQTTAVRKGFETVHHVPFAVRSVRAQAIAADGTVLGSSKQVQVQSWEVYQYLLEEDNNGSHQHPLVLQQADQL</sequence>
<keyword evidence="16" id="KW-1185">Reference proteome</keyword>
<feature type="transmembrane region" description="Helical" evidence="12">
    <location>
        <begin position="594"/>
        <end position="616"/>
    </location>
</feature>
<dbReference type="VEuPathDB" id="FungiDB:ASPBRDRAFT_79374"/>
<evidence type="ECO:0000313" key="16">
    <source>
        <dbReference type="Proteomes" id="UP000184499"/>
    </source>
</evidence>
<evidence type="ECO:0000256" key="5">
    <source>
        <dbReference type="ARBA" id="ARBA00022692"/>
    </source>
</evidence>
<dbReference type="OMA" id="CILVIAK"/>
<comment type="similarity">
    <text evidence="2">Belongs to the ABC transporter superfamily. ABCC family. Conjugate transporter (TC 3.A.1.208) subfamily.</text>
</comment>
<keyword evidence="4" id="KW-1003">Cell membrane</keyword>
<dbReference type="Pfam" id="PF00664">
    <property type="entry name" value="ABC_membrane"/>
    <property type="match status" value="1"/>
</dbReference>
<dbReference type="PANTHER" id="PTHR24223">
    <property type="entry name" value="ATP-BINDING CASSETTE SUB-FAMILY C"/>
    <property type="match status" value="1"/>
</dbReference>
<dbReference type="Pfam" id="PF00005">
    <property type="entry name" value="ABC_tran"/>
    <property type="match status" value="1"/>
</dbReference>
<dbReference type="EMBL" id="KV878700">
    <property type="protein sequence ID" value="OJJ66266.1"/>
    <property type="molecule type" value="Genomic_DNA"/>
</dbReference>
<evidence type="ECO:0000256" key="7">
    <source>
        <dbReference type="ARBA" id="ARBA00022840"/>
    </source>
</evidence>
<dbReference type="CDD" id="cd18580">
    <property type="entry name" value="ABC_6TM_ABCC_D2"/>
    <property type="match status" value="1"/>
</dbReference>
<feature type="domain" description="ABC transporter" evidence="13">
    <location>
        <begin position="697"/>
        <end position="926"/>
    </location>
</feature>
<dbReference type="SMART" id="SM00382">
    <property type="entry name" value="AAA"/>
    <property type="match status" value="1"/>
</dbReference>
<evidence type="ECO:0000256" key="1">
    <source>
        <dbReference type="ARBA" id="ARBA00004651"/>
    </source>
</evidence>
<dbReference type="GeneID" id="93581936"/>
<keyword evidence="3" id="KW-0813">Transport</keyword>
<accession>A0A1L9U3K6</accession>
<keyword evidence="5 12" id="KW-0812">Transmembrane</keyword>
<proteinExistence type="inferred from homology"/>
<dbReference type="InterPro" id="IPR036640">
    <property type="entry name" value="ABC1_TM_sf"/>
</dbReference>
<dbReference type="SUPFAM" id="SSF90123">
    <property type="entry name" value="ABC transporter transmembrane region"/>
    <property type="match status" value="1"/>
</dbReference>
<dbReference type="InterPro" id="IPR003593">
    <property type="entry name" value="AAA+_ATPase"/>
</dbReference>
<gene>
    <name evidence="15" type="ORF">ASPBRDRAFT_79374</name>
</gene>
<feature type="transmembrane region" description="Helical" evidence="12">
    <location>
        <begin position="502"/>
        <end position="525"/>
    </location>
</feature>
<dbReference type="PROSITE" id="PS50893">
    <property type="entry name" value="ABC_TRANSPORTER_2"/>
    <property type="match status" value="2"/>
</dbReference>
<organism evidence="15 16">
    <name type="scientific">Aspergillus brasiliensis (strain CBS 101740 / IMI 381727 / IBT 21946)</name>
    <dbReference type="NCBI Taxonomy" id="767769"/>
    <lineage>
        <taxon>Eukaryota</taxon>
        <taxon>Fungi</taxon>
        <taxon>Dikarya</taxon>
        <taxon>Ascomycota</taxon>
        <taxon>Pezizomycotina</taxon>
        <taxon>Eurotiomycetes</taxon>
        <taxon>Eurotiomycetidae</taxon>
        <taxon>Eurotiales</taxon>
        <taxon>Aspergillaceae</taxon>
        <taxon>Aspergillus</taxon>
        <taxon>Aspergillus subgen. Circumdati</taxon>
    </lineage>
</organism>
<feature type="compositionally biased region" description="Polar residues" evidence="11">
    <location>
        <begin position="343"/>
        <end position="359"/>
    </location>
</feature>
<protein>
    <recommendedName>
        <fullName evidence="17">ABC transporter domain-containing protein</fullName>
    </recommendedName>
</protein>
<dbReference type="RefSeq" id="XP_067473516.1">
    <property type="nucleotide sequence ID" value="XM_067629449.1"/>
</dbReference>
<evidence type="ECO:0000256" key="3">
    <source>
        <dbReference type="ARBA" id="ARBA00022448"/>
    </source>
</evidence>
<dbReference type="Gene3D" id="1.20.1560.10">
    <property type="entry name" value="ABC transporter type 1, transmembrane domain"/>
    <property type="match status" value="1"/>
</dbReference>
<dbReference type="InterPro" id="IPR003439">
    <property type="entry name" value="ABC_transporter-like_ATP-bd"/>
</dbReference>
<dbReference type="Proteomes" id="UP000184499">
    <property type="component" value="Unassembled WGS sequence"/>
</dbReference>
<dbReference type="GO" id="GO:0016887">
    <property type="term" value="F:ATP hydrolysis activity"/>
    <property type="evidence" value="ECO:0007669"/>
    <property type="project" value="InterPro"/>
</dbReference>
<dbReference type="Pfam" id="PF14269">
    <property type="entry name" value="Arylsulfotran_2"/>
    <property type="match status" value="1"/>
</dbReference>
<evidence type="ECO:0000256" key="6">
    <source>
        <dbReference type="ARBA" id="ARBA00022741"/>
    </source>
</evidence>
<keyword evidence="9 12" id="KW-0472">Membrane</keyword>
<reference evidence="16" key="1">
    <citation type="journal article" date="2017" name="Genome Biol.">
        <title>Comparative genomics reveals high biological diversity and specific adaptations in the industrially and medically important fungal genus Aspergillus.</title>
        <authorList>
            <person name="de Vries R.P."/>
            <person name="Riley R."/>
            <person name="Wiebenga A."/>
            <person name="Aguilar-Osorio G."/>
            <person name="Amillis S."/>
            <person name="Uchima C.A."/>
            <person name="Anderluh G."/>
            <person name="Asadollahi M."/>
            <person name="Askin M."/>
            <person name="Barry K."/>
            <person name="Battaglia E."/>
            <person name="Bayram O."/>
            <person name="Benocci T."/>
            <person name="Braus-Stromeyer S.A."/>
            <person name="Caldana C."/>
            <person name="Canovas D."/>
            <person name="Cerqueira G.C."/>
            <person name="Chen F."/>
            <person name="Chen W."/>
            <person name="Choi C."/>
            <person name="Clum A."/>
            <person name="Dos Santos R.A."/>
            <person name="Damasio A.R."/>
            <person name="Diallinas G."/>
            <person name="Emri T."/>
            <person name="Fekete E."/>
            <person name="Flipphi M."/>
            <person name="Freyberg S."/>
            <person name="Gallo A."/>
            <person name="Gournas C."/>
            <person name="Habgood R."/>
            <person name="Hainaut M."/>
            <person name="Harispe M.L."/>
            <person name="Henrissat B."/>
            <person name="Hilden K.S."/>
            <person name="Hope R."/>
            <person name="Hossain A."/>
            <person name="Karabika E."/>
            <person name="Karaffa L."/>
            <person name="Karanyi Z."/>
            <person name="Krasevec N."/>
            <person name="Kuo A."/>
            <person name="Kusch H."/>
            <person name="LaButti K."/>
            <person name="Lagendijk E.L."/>
            <person name="Lapidus A."/>
            <person name="Levasseur A."/>
            <person name="Lindquist E."/>
            <person name="Lipzen A."/>
            <person name="Logrieco A.F."/>
            <person name="MacCabe A."/>
            <person name="Maekelae M.R."/>
            <person name="Malavazi I."/>
            <person name="Melin P."/>
            <person name="Meyer V."/>
            <person name="Mielnichuk N."/>
            <person name="Miskei M."/>
            <person name="Molnar A.P."/>
            <person name="Mule G."/>
            <person name="Ngan C.Y."/>
            <person name="Orejas M."/>
            <person name="Orosz E."/>
            <person name="Ouedraogo J.P."/>
            <person name="Overkamp K.M."/>
            <person name="Park H.-S."/>
            <person name="Perrone G."/>
            <person name="Piumi F."/>
            <person name="Punt P.J."/>
            <person name="Ram A.F."/>
            <person name="Ramon A."/>
            <person name="Rauscher S."/>
            <person name="Record E."/>
            <person name="Riano-Pachon D.M."/>
            <person name="Robert V."/>
            <person name="Roehrig J."/>
            <person name="Ruller R."/>
            <person name="Salamov A."/>
            <person name="Salih N.S."/>
            <person name="Samson R.A."/>
            <person name="Sandor E."/>
            <person name="Sanguinetti M."/>
            <person name="Schuetze T."/>
            <person name="Sepcic K."/>
            <person name="Shelest E."/>
            <person name="Sherlock G."/>
            <person name="Sophianopoulou V."/>
            <person name="Squina F.M."/>
            <person name="Sun H."/>
            <person name="Susca A."/>
            <person name="Todd R.B."/>
            <person name="Tsang A."/>
            <person name="Unkles S.E."/>
            <person name="van de Wiele N."/>
            <person name="van Rossen-Uffink D."/>
            <person name="Oliveira J.V."/>
            <person name="Vesth T.C."/>
            <person name="Visser J."/>
            <person name="Yu J.-H."/>
            <person name="Zhou M."/>
            <person name="Andersen M.R."/>
            <person name="Archer D.B."/>
            <person name="Baker S.E."/>
            <person name="Benoit I."/>
            <person name="Brakhage A.A."/>
            <person name="Braus G.H."/>
            <person name="Fischer R."/>
            <person name="Frisvad J.C."/>
            <person name="Goldman G.H."/>
            <person name="Houbraken J."/>
            <person name="Oakley B."/>
            <person name="Pocsi I."/>
            <person name="Scazzocchio C."/>
            <person name="Seiboth B."/>
            <person name="vanKuyk P.A."/>
            <person name="Wortman J."/>
            <person name="Dyer P.S."/>
            <person name="Grigoriev I.V."/>
        </authorList>
    </citation>
    <scope>NUCLEOTIDE SEQUENCE [LARGE SCALE GENOMIC DNA]</scope>
    <source>
        <strain evidence="16">CBS 101740 / IMI 381727 / IBT 21946</strain>
    </source>
</reference>
<keyword evidence="6" id="KW-0547">Nucleotide-binding</keyword>
<evidence type="ECO:0000256" key="2">
    <source>
        <dbReference type="ARBA" id="ARBA00009726"/>
    </source>
</evidence>
<dbReference type="InterPro" id="IPR050173">
    <property type="entry name" value="ABC_transporter_C-like"/>
</dbReference>
<dbReference type="GO" id="GO:0005886">
    <property type="term" value="C:plasma membrane"/>
    <property type="evidence" value="ECO:0007669"/>
    <property type="project" value="UniProtKB-SubCell"/>
</dbReference>
<evidence type="ECO:0000256" key="10">
    <source>
        <dbReference type="ARBA" id="ARBA00023180"/>
    </source>
</evidence>
<dbReference type="PANTHER" id="PTHR24223:SF404">
    <property type="entry name" value="ABC MULTIDRUG TRANSPORTER (EUROFUNG)-RELATED"/>
    <property type="match status" value="1"/>
</dbReference>
<dbReference type="OrthoDB" id="6500128at2759"/>
<evidence type="ECO:0000256" key="11">
    <source>
        <dbReference type="SAM" id="MobiDB-lite"/>
    </source>
</evidence>
<evidence type="ECO:0000256" key="12">
    <source>
        <dbReference type="SAM" id="Phobius"/>
    </source>
</evidence>
<keyword evidence="8 12" id="KW-1133">Transmembrane helix</keyword>
<feature type="domain" description="ABC transmembrane type-1" evidence="14">
    <location>
        <begin position="389"/>
        <end position="652"/>
    </location>
</feature>
<dbReference type="PROSITE" id="PS50929">
    <property type="entry name" value="ABC_TM1F"/>
    <property type="match status" value="1"/>
</dbReference>
<dbReference type="InterPro" id="IPR044726">
    <property type="entry name" value="ABCC_6TM_D2"/>
</dbReference>
<name>A0A1L9U3K6_ASPBC</name>
<keyword evidence="7" id="KW-0067">ATP-binding</keyword>
<dbReference type="InterPro" id="IPR017871">
    <property type="entry name" value="ABC_transporter-like_CS"/>
</dbReference>
<evidence type="ECO:0000313" key="15">
    <source>
        <dbReference type="EMBL" id="OJJ66266.1"/>
    </source>
</evidence>
<feature type="region of interest" description="Disordered" evidence="11">
    <location>
        <begin position="338"/>
        <end position="367"/>
    </location>
</feature>
<dbReference type="GO" id="GO:0005524">
    <property type="term" value="F:ATP binding"/>
    <property type="evidence" value="ECO:0007669"/>
    <property type="project" value="UniProtKB-KW"/>
</dbReference>
<dbReference type="InterPro" id="IPR011527">
    <property type="entry name" value="ABC1_TM_dom"/>
</dbReference>
<evidence type="ECO:0000259" key="14">
    <source>
        <dbReference type="PROSITE" id="PS50929"/>
    </source>
</evidence>
<evidence type="ECO:0000256" key="4">
    <source>
        <dbReference type="ARBA" id="ARBA00022475"/>
    </source>
</evidence>
<comment type="subcellular location">
    <subcellularLocation>
        <location evidence="1">Cell membrane</location>
        <topology evidence="1">Multi-pass membrane protein</topology>
    </subcellularLocation>
</comment>
<dbReference type="SUPFAM" id="SSF52540">
    <property type="entry name" value="P-loop containing nucleoside triphosphate hydrolases"/>
    <property type="match status" value="2"/>
</dbReference>
<dbReference type="PROSITE" id="PS00211">
    <property type="entry name" value="ABC_TRANSPORTER_1"/>
    <property type="match status" value="1"/>
</dbReference>
<dbReference type="STRING" id="767769.A0A1L9U3K6"/>
<feature type="domain" description="ABC transporter" evidence="13">
    <location>
        <begin position="90"/>
        <end position="331"/>
    </location>
</feature>
<evidence type="ECO:0000256" key="9">
    <source>
        <dbReference type="ARBA" id="ARBA00023136"/>
    </source>
</evidence>
<feature type="transmembrane region" description="Helical" evidence="12">
    <location>
        <begin position="425"/>
        <end position="450"/>
    </location>
</feature>
<evidence type="ECO:0008006" key="17">
    <source>
        <dbReference type="Google" id="ProtNLM"/>
    </source>
</evidence>
<evidence type="ECO:0000256" key="8">
    <source>
        <dbReference type="ARBA" id="ARBA00022989"/>
    </source>
</evidence>
<dbReference type="InterPro" id="IPR039535">
    <property type="entry name" value="ASST-like"/>
</dbReference>
<dbReference type="InterPro" id="IPR027417">
    <property type="entry name" value="P-loop_NTPase"/>
</dbReference>
<evidence type="ECO:0000259" key="13">
    <source>
        <dbReference type="PROSITE" id="PS50893"/>
    </source>
</evidence>
<dbReference type="GO" id="GO:0140359">
    <property type="term" value="F:ABC-type transporter activity"/>
    <property type="evidence" value="ECO:0007669"/>
    <property type="project" value="InterPro"/>
</dbReference>
<dbReference type="Gene3D" id="3.40.50.300">
    <property type="entry name" value="P-loop containing nucleotide triphosphate hydrolases"/>
    <property type="match status" value="2"/>
</dbReference>